<feature type="region of interest" description="Disordered" evidence="1">
    <location>
        <begin position="183"/>
        <end position="231"/>
    </location>
</feature>
<feature type="compositionally biased region" description="Low complexity" evidence="1">
    <location>
        <begin position="220"/>
        <end position="231"/>
    </location>
</feature>
<dbReference type="Proteomes" id="UP000289886">
    <property type="component" value="Unassembled WGS sequence"/>
</dbReference>
<keyword evidence="3" id="KW-1185">Reference proteome</keyword>
<reference evidence="2 3" key="1">
    <citation type="submission" date="2019-01" db="EMBL/GenBank/DDBJ databases">
        <title>Draft Genome and Complete Hox-Cluster Characterization of the Sterlet Sturgeon (Acipenser ruthenus).</title>
        <authorList>
            <person name="Wei Q."/>
        </authorList>
    </citation>
    <scope>NUCLEOTIDE SEQUENCE [LARGE SCALE GENOMIC DNA]</scope>
    <source>
        <strain evidence="2">WHYD16114868_AA</strain>
        <tissue evidence="2">Blood</tissue>
    </source>
</reference>
<gene>
    <name evidence="2" type="ORF">EOD39_19400</name>
</gene>
<evidence type="ECO:0000256" key="1">
    <source>
        <dbReference type="SAM" id="MobiDB-lite"/>
    </source>
</evidence>
<evidence type="ECO:0000313" key="3">
    <source>
        <dbReference type="Proteomes" id="UP000289886"/>
    </source>
</evidence>
<dbReference type="AlphaFoldDB" id="A0A444UYA3"/>
<evidence type="ECO:0000313" key="2">
    <source>
        <dbReference type="EMBL" id="RXM93138.1"/>
    </source>
</evidence>
<proteinExistence type="predicted"/>
<protein>
    <submittedName>
        <fullName evidence="2">Uncharacterized protein</fullName>
    </submittedName>
</protein>
<comment type="caution">
    <text evidence="2">The sequence shown here is derived from an EMBL/GenBank/DDBJ whole genome shotgun (WGS) entry which is preliminary data.</text>
</comment>
<sequence length="244" mass="25484">MSVSGFIKMKWLLPVDYLLAADLLEFPIAGDLSAEESPGCLVTLRLLADPGCLVTLCLLADPGCLVTLRLLADPGCLVTLCLPADPGCLVTLRLLADPGCLVPLRLPPDPRVTLRLPADPGCLVTLRLLADPGCVRALHGCMAPLLREVNAEPWLFCVSEREAPVRGGVLLLLCVPIRPGLRGPAGSEESAPRDEARSRALGSAGVQRPRYQAPGPPACSGPAALSASSGGRARITTGIRFCSG</sequence>
<name>A0A444UYA3_ACIRT</name>
<accession>A0A444UYA3</accession>
<dbReference type="EMBL" id="SCEB01005103">
    <property type="protein sequence ID" value="RXM93138.1"/>
    <property type="molecule type" value="Genomic_DNA"/>
</dbReference>
<organism evidence="2 3">
    <name type="scientific">Acipenser ruthenus</name>
    <name type="common">Sterlet sturgeon</name>
    <dbReference type="NCBI Taxonomy" id="7906"/>
    <lineage>
        <taxon>Eukaryota</taxon>
        <taxon>Metazoa</taxon>
        <taxon>Chordata</taxon>
        <taxon>Craniata</taxon>
        <taxon>Vertebrata</taxon>
        <taxon>Euteleostomi</taxon>
        <taxon>Actinopterygii</taxon>
        <taxon>Chondrostei</taxon>
        <taxon>Acipenseriformes</taxon>
        <taxon>Acipenseridae</taxon>
        <taxon>Acipenser</taxon>
    </lineage>
</organism>